<gene>
    <name evidence="1" type="ORF">QBJ73_05685</name>
</gene>
<dbReference type="AlphaFoldDB" id="A0AAJ6IEC0"/>
<evidence type="ECO:0000313" key="2">
    <source>
        <dbReference type="Proteomes" id="UP001244586"/>
    </source>
</evidence>
<accession>A0AAJ6IEC0</accession>
<name>A0AAJ6IEC0_ACIJO</name>
<keyword evidence="2" id="KW-1185">Reference proteome</keyword>
<proteinExistence type="predicted"/>
<organism evidence="1 2">
    <name type="scientific">Acinetobacter johnsonii</name>
    <dbReference type="NCBI Taxonomy" id="40214"/>
    <lineage>
        <taxon>Bacteria</taxon>
        <taxon>Pseudomonadati</taxon>
        <taxon>Pseudomonadota</taxon>
        <taxon>Gammaproteobacteria</taxon>
        <taxon>Moraxellales</taxon>
        <taxon>Moraxellaceae</taxon>
        <taxon>Acinetobacter</taxon>
    </lineage>
</organism>
<evidence type="ECO:0000313" key="1">
    <source>
        <dbReference type="EMBL" id="WMG19064.1"/>
    </source>
</evidence>
<dbReference type="Proteomes" id="UP001244586">
    <property type="component" value="Chromosome"/>
</dbReference>
<protein>
    <submittedName>
        <fullName evidence="1">Uncharacterized protein</fullName>
    </submittedName>
</protein>
<dbReference type="RefSeq" id="WP_058951593.1">
    <property type="nucleotide sequence ID" value="NZ_CP121776.1"/>
</dbReference>
<dbReference type="EMBL" id="CP121776">
    <property type="protein sequence ID" value="WMG19064.1"/>
    <property type="molecule type" value="Genomic_DNA"/>
</dbReference>
<reference evidence="1 2" key="1">
    <citation type="submission" date="2023-04" db="EMBL/GenBank/DDBJ databases">
        <title>Acinetobacter johnsonii isolate AYTCM encoding NDM-1, OXA-58 and PER-1.</title>
        <authorList>
            <person name="Tian C."/>
            <person name="Wang S."/>
            <person name="Fan X."/>
            <person name="Xia D."/>
        </authorList>
    </citation>
    <scope>NUCLEOTIDE SEQUENCE [LARGE SCALE GENOMIC DNA]</scope>
    <source>
        <strain evidence="1 2">AYTCM</strain>
    </source>
</reference>
<sequence>MEKMTQTMTQLKDTLVQKTLDSLLHEGQSLFDLTTADGIKNAVHYFIEYHFQQVIESGQYRIANAEDHRVDNGELI</sequence>